<feature type="region of interest" description="Disordered" evidence="4">
    <location>
        <begin position="192"/>
        <end position="211"/>
    </location>
</feature>
<dbReference type="InterPro" id="IPR013083">
    <property type="entry name" value="Znf_RING/FYVE/PHD"/>
</dbReference>
<feature type="domain" description="Zinc finger PHD-type" evidence="5">
    <location>
        <begin position="607"/>
        <end position="695"/>
    </location>
</feature>
<sequence>MSLFQKNPFSDDQYFLMDKKANNINADKDTEGDNGSAVLQKKIKLRPMLCMATFPSSVQQGNSVSADAVAKMDEDGFALSLGSYDCRFSSSQEERKQTNSKKEGEGGGTNRSKRVLVGRTRLVWTAMSSVGVVTGDEAGIARNRVIYSSLLTGQRLDAAAYKRPREARVGVRINGELIMEEMPEKDTALLASPQSGRRNANPRKQKQDDIVAPSRSLPVVCNNRTDVQIDAAISLVPRVIISHSDMELDQNASDDDSTQYIHNSSNAVCTFDHKLFISNMLKQARRDKATQQKKKDATQQKGANSNSKGADADVNTHHFKPMKYGAGSVLKFTPPRLTCLPLDDGPIRVICTSPGTMQGSTMHHFLNLAAKKDMEEVCSVCWSGGSEGAAKVHECIDCGLLVHLDCCLDRGEMTKESDEEFDVVHTDDASSSDGAFNLKRGNLPHYTDATVGAGATDNGTDRCRKKSHEPHLRWRCAICRDQHIKKAGSSSLSTTTASIAKKKPRRASKMPSRFSEGGMCLSVQSKKVTKHRPNPKCMLCPHSGGAMSQMIDPSSDAKSPKKRWVHEVCRIWSGNLSLRPPSLPQGSEPKSSRGVHKDSFVFGFTTVCALCGMGNVHNEGRTNEEELVHTEGSKTNPQEQRSVSGLIKCACRGCYVHFHPMCAVLATKLSADDIDNSTEKKHPVKRGGFVGRNESRDALHEEDDSASLEEKVVDDIKLSTCYTLQILQISTTKGNFGNLPGQSKSRILPVAFCGLHNLKRNSLFGCPAGGVGIPETMRVPFLQRLVDRSKFGEGSKDEKLTYYKVPPDEMKRLMTEYGPEIFERKGREPEDLTVRGLKKKFRRWFPHFFDMFIFSSEEGNWIPKNGIEEEKHRRQNLREQSKQAQKEHSHNHETDLDGIG</sequence>
<keyword evidence="2" id="KW-0863">Zinc-finger</keyword>
<evidence type="ECO:0000313" key="6">
    <source>
        <dbReference type="EMBL" id="CAE4614072.1"/>
    </source>
</evidence>
<feature type="compositionally biased region" description="Low complexity" evidence="4">
    <location>
        <begin position="490"/>
        <end position="499"/>
    </location>
</feature>
<feature type="domain" description="Zinc finger PHD-type" evidence="5">
    <location>
        <begin position="377"/>
        <end position="480"/>
    </location>
</feature>
<feature type="region of interest" description="Disordered" evidence="4">
    <location>
        <begin position="676"/>
        <end position="705"/>
    </location>
</feature>
<dbReference type="InterPro" id="IPR001965">
    <property type="entry name" value="Znf_PHD"/>
</dbReference>
<evidence type="ECO:0000259" key="5">
    <source>
        <dbReference type="SMART" id="SM00249"/>
    </source>
</evidence>
<proteinExistence type="predicted"/>
<feature type="compositionally biased region" description="Basic and acidic residues" evidence="4">
    <location>
        <begin position="92"/>
        <end position="105"/>
    </location>
</feature>
<evidence type="ECO:0000256" key="1">
    <source>
        <dbReference type="ARBA" id="ARBA00022723"/>
    </source>
</evidence>
<gene>
    <name evidence="6" type="ORF">DBRI00130_LOCUS18497</name>
</gene>
<dbReference type="GO" id="GO:0008270">
    <property type="term" value="F:zinc ion binding"/>
    <property type="evidence" value="ECO:0007669"/>
    <property type="project" value="UniProtKB-KW"/>
</dbReference>
<reference evidence="6" key="1">
    <citation type="submission" date="2021-01" db="EMBL/GenBank/DDBJ databases">
        <authorList>
            <person name="Corre E."/>
            <person name="Pelletier E."/>
            <person name="Niang G."/>
            <person name="Scheremetjew M."/>
            <person name="Finn R."/>
            <person name="Kale V."/>
            <person name="Holt S."/>
            <person name="Cochrane G."/>
            <person name="Meng A."/>
            <person name="Brown T."/>
            <person name="Cohen L."/>
        </authorList>
    </citation>
    <scope>NUCLEOTIDE SEQUENCE</scope>
    <source>
        <strain evidence="6">GSO104</strain>
    </source>
</reference>
<feature type="region of interest" description="Disordered" evidence="4">
    <location>
        <begin position="284"/>
        <end position="315"/>
    </location>
</feature>
<protein>
    <recommendedName>
        <fullName evidence="5">Zinc finger PHD-type domain-containing protein</fullName>
    </recommendedName>
</protein>
<evidence type="ECO:0000256" key="3">
    <source>
        <dbReference type="ARBA" id="ARBA00022833"/>
    </source>
</evidence>
<keyword evidence="1" id="KW-0479">Metal-binding</keyword>
<evidence type="ECO:0000256" key="2">
    <source>
        <dbReference type="ARBA" id="ARBA00022771"/>
    </source>
</evidence>
<dbReference type="AlphaFoldDB" id="A0A7S4RJR2"/>
<organism evidence="6">
    <name type="scientific">Ditylum brightwellii</name>
    <dbReference type="NCBI Taxonomy" id="49249"/>
    <lineage>
        <taxon>Eukaryota</taxon>
        <taxon>Sar</taxon>
        <taxon>Stramenopiles</taxon>
        <taxon>Ochrophyta</taxon>
        <taxon>Bacillariophyta</taxon>
        <taxon>Mediophyceae</taxon>
        <taxon>Lithodesmiophycidae</taxon>
        <taxon>Lithodesmiales</taxon>
        <taxon>Lithodesmiaceae</taxon>
        <taxon>Ditylum</taxon>
    </lineage>
</organism>
<feature type="compositionally biased region" description="Basic and acidic residues" evidence="4">
    <location>
        <begin position="284"/>
        <end position="298"/>
    </location>
</feature>
<evidence type="ECO:0000256" key="4">
    <source>
        <dbReference type="SAM" id="MobiDB-lite"/>
    </source>
</evidence>
<feature type="region of interest" description="Disordered" evidence="4">
    <location>
        <begin position="868"/>
        <end position="900"/>
    </location>
</feature>
<dbReference type="SMART" id="SM00249">
    <property type="entry name" value="PHD"/>
    <property type="match status" value="2"/>
</dbReference>
<keyword evidence="3" id="KW-0862">Zinc</keyword>
<name>A0A7S4RJR2_9STRA</name>
<feature type="region of interest" description="Disordered" evidence="4">
    <location>
        <begin position="490"/>
        <end position="516"/>
    </location>
</feature>
<feature type="region of interest" description="Disordered" evidence="4">
    <location>
        <begin position="90"/>
        <end position="112"/>
    </location>
</feature>
<dbReference type="EMBL" id="HBNS01023392">
    <property type="protein sequence ID" value="CAE4614072.1"/>
    <property type="molecule type" value="Transcribed_RNA"/>
</dbReference>
<dbReference type="Gene3D" id="3.30.40.10">
    <property type="entry name" value="Zinc/RING finger domain, C3HC4 (zinc finger)"/>
    <property type="match status" value="1"/>
</dbReference>
<accession>A0A7S4RJR2</accession>